<evidence type="ECO:0000313" key="4">
    <source>
        <dbReference type="EMBL" id="EKT58347.1"/>
    </source>
</evidence>
<dbReference type="HOGENOM" id="CLU_135567_2_1_6"/>
<gene>
    <name evidence="4" type="ORF">OO7_06484</name>
</gene>
<keyword evidence="5" id="KW-1185">Reference proteome</keyword>
<evidence type="ECO:0000259" key="3">
    <source>
        <dbReference type="Pfam" id="PF19029"/>
    </source>
</evidence>
<dbReference type="AlphaFoldDB" id="K8WLK3"/>
<feature type="region of interest" description="Disordered" evidence="1">
    <location>
        <begin position="1"/>
        <end position="27"/>
    </location>
</feature>
<dbReference type="Proteomes" id="UP000010290">
    <property type="component" value="Chromosome"/>
</dbReference>
<keyword evidence="2" id="KW-0472">Membrane</keyword>
<dbReference type="PATRIC" id="fig|1141660.3.peg.1302"/>
<dbReference type="Pfam" id="PF19029">
    <property type="entry name" value="DUF883_C"/>
    <property type="match status" value="1"/>
</dbReference>
<feature type="compositionally biased region" description="Polar residues" evidence="1">
    <location>
        <begin position="17"/>
        <end position="27"/>
    </location>
</feature>
<dbReference type="EMBL" id="AKKN01000007">
    <property type="protein sequence ID" value="EKT58347.1"/>
    <property type="molecule type" value="Genomic_DNA"/>
</dbReference>
<evidence type="ECO:0000256" key="1">
    <source>
        <dbReference type="SAM" id="MobiDB-lite"/>
    </source>
</evidence>
<dbReference type="InterPro" id="IPR043605">
    <property type="entry name" value="DUF883_C"/>
</dbReference>
<dbReference type="RefSeq" id="WP_008915147.1">
    <property type="nucleotide sequence ID" value="NZ_CM001773.1"/>
</dbReference>
<organism evidence="4 5">
    <name type="scientific">Providencia sneebia DSM 19967</name>
    <dbReference type="NCBI Taxonomy" id="1141660"/>
    <lineage>
        <taxon>Bacteria</taxon>
        <taxon>Pseudomonadati</taxon>
        <taxon>Pseudomonadota</taxon>
        <taxon>Gammaproteobacteria</taxon>
        <taxon>Enterobacterales</taxon>
        <taxon>Morganellaceae</taxon>
        <taxon>Providencia</taxon>
    </lineage>
</organism>
<reference evidence="4 5" key="1">
    <citation type="journal article" date="2012" name="BMC Genomics">
        <title>Comparative genomics of bacteria in the genus Providencia isolated from wild Drosophila melanogaster.</title>
        <authorList>
            <person name="Galac M.R."/>
            <person name="Lazzaro B.P."/>
        </authorList>
    </citation>
    <scope>NUCLEOTIDE SEQUENCE [LARGE SCALE GENOMIC DNA]</scope>
    <source>
        <strain evidence="4 5">DSM 19967</strain>
    </source>
</reference>
<sequence>MGLFERAENKAQEVAGTAQQTYGEVTDSPEQQIKGTIRKCAAQGCNVLNNTADTVKNNPLTSVTIAAGIGFVFGYLISKK</sequence>
<name>K8WLK3_9GAMM</name>
<comment type="caution">
    <text evidence="4">The sequence shown here is derived from an EMBL/GenBank/DDBJ whole genome shotgun (WGS) entry which is preliminary data.</text>
</comment>
<dbReference type="InterPro" id="IPR036629">
    <property type="entry name" value="YjbJ_sf"/>
</dbReference>
<dbReference type="SUPFAM" id="SSF69047">
    <property type="entry name" value="Hypothetical protein YjbJ"/>
    <property type="match status" value="1"/>
</dbReference>
<keyword evidence="2" id="KW-0812">Transmembrane</keyword>
<accession>K8WLK3</accession>
<evidence type="ECO:0000256" key="2">
    <source>
        <dbReference type="SAM" id="Phobius"/>
    </source>
</evidence>
<evidence type="ECO:0000313" key="5">
    <source>
        <dbReference type="Proteomes" id="UP000010290"/>
    </source>
</evidence>
<keyword evidence="2" id="KW-1133">Transmembrane helix</keyword>
<dbReference type="OrthoDB" id="6462367at2"/>
<proteinExistence type="predicted"/>
<feature type="domain" description="DUF883" evidence="3">
    <location>
        <begin position="51"/>
        <end position="80"/>
    </location>
</feature>
<feature type="transmembrane region" description="Helical" evidence="2">
    <location>
        <begin position="59"/>
        <end position="77"/>
    </location>
</feature>
<feature type="compositionally biased region" description="Basic and acidic residues" evidence="1">
    <location>
        <begin position="1"/>
        <end position="11"/>
    </location>
</feature>
<protein>
    <recommendedName>
        <fullName evidence="3">DUF883 domain-containing protein</fullName>
    </recommendedName>
</protein>